<name>A0AAD8R1Q6_LOLMU</name>
<reference evidence="3" key="1">
    <citation type="submission" date="2023-07" db="EMBL/GenBank/DDBJ databases">
        <title>A chromosome-level genome assembly of Lolium multiflorum.</title>
        <authorList>
            <person name="Chen Y."/>
            <person name="Copetti D."/>
            <person name="Kolliker R."/>
            <person name="Studer B."/>
        </authorList>
    </citation>
    <scope>NUCLEOTIDE SEQUENCE</scope>
    <source>
        <strain evidence="3">02402/16</strain>
        <tissue evidence="3">Leaf</tissue>
    </source>
</reference>
<dbReference type="AlphaFoldDB" id="A0AAD8R1Q6"/>
<evidence type="ECO:0000256" key="1">
    <source>
        <dbReference type="SAM" id="MobiDB-lite"/>
    </source>
</evidence>
<dbReference type="Pfam" id="PF13365">
    <property type="entry name" value="Trypsin_2"/>
    <property type="match status" value="1"/>
</dbReference>
<dbReference type="PANTHER" id="PTHR47389">
    <property type="entry name" value="OS09G0436400 PROTEIN"/>
    <property type="match status" value="1"/>
</dbReference>
<evidence type="ECO:0000313" key="4">
    <source>
        <dbReference type="Proteomes" id="UP001231189"/>
    </source>
</evidence>
<comment type="caution">
    <text evidence="3">The sequence shown here is derived from an EMBL/GenBank/DDBJ whole genome shotgun (WGS) entry which is preliminary data.</text>
</comment>
<dbReference type="InterPro" id="IPR009003">
    <property type="entry name" value="Peptidase_S1_PA"/>
</dbReference>
<dbReference type="EMBL" id="JAUUTY010000007">
    <property type="protein sequence ID" value="KAK1612207.1"/>
    <property type="molecule type" value="Genomic_DNA"/>
</dbReference>
<dbReference type="Proteomes" id="UP001231189">
    <property type="component" value="Unassembled WGS sequence"/>
</dbReference>
<dbReference type="Pfam" id="PF17820">
    <property type="entry name" value="PDZ_6"/>
    <property type="match status" value="1"/>
</dbReference>
<feature type="domain" description="PDZ" evidence="2">
    <location>
        <begin position="355"/>
        <end position="393"/>
    </location>
</feature>
<proteinExistence type="predicted"/>
<dbReference type="InterPro" id="IPR043504">
    <property type="entry name" value="Peptidase_S1_PA_chymotrypsin"/>
</dbReference>
<feature type="region of interest" description="Disordered" evidence="1">
    <location>
        <begin position="1"/>
        <end position="67"/>
    </location>
</feature>
<dbReference type="InterPro" id="IPR041489">
    <property type="entry name" value="PDZ_6"/>
</dbReference>
<keyword evidence="4" id="KW-1185">Reference proteome</keyword>
<evidence type="ECO:0000259" key="2">
    <source>
        <dbReference type="Pfam" id="PF17820"/>
    </source>
</evidence>
<dbReference type="Gene3D" id="2.40.10.10">
    <property type="entry name" value="Trypsin-like serine proteases"/>
    <property type="match status" value="2"/>
</dbReference>
<protein>
    <recommendedName>
        <fullName evidence="2">PDZ domain-containing protein</fullName>
    </recommendedName>
</protein>
<evidence type="ECO:0000313" key="3">
    <source>
        <dbReference type="EMBL" id="KAK1612207.1"/>
    </source>
</evidence>
<dbReference type="SUPFAM" id="SSF50494">
    <property type="entry name" value="Trypsin-like serine proteases"/>
    <property type="match status" value="1"/>
</dbReference>
<sequence length="462" mass="50810">MPQAPDGERETRRQRRRVEREMIPPGPLAQDGESVERSQIEPTDARTATEESASTKESPGSNSGVQNVLTEEMSERFMSIMTRHAAKRSNNAAKVRRESVNCCNLTVEREFCDVDDGSFRSSKARIVAVRASPSVVGLSSFSDGKRIRVCSGCVIASNGSSDTTKILTSATLVRSLSTNNSVIPDIKIKVCLPNAHILDGSISMVDFHYNIAVVEVNSDQKFPEAVLVSDVINRGAVLALGRFYDHGRLMCAQGEIRKQASSFECSELLVSSCHTTMAGVGGPLVKYNGQVVGINFYGENHTPFLSTAVIIRCLDHWKSYGKIIRPWLGLIYTPVDMLPLRVLEKCTYIDKGFYISKVAKGSPADVAGLCVGDVLIECAGKVLSTAPELGALLLDLCNKQMESYTLESNMTMEVVVRKQLNGREARMTVTADVLSGCSYYSWYDPLPSYIDKMATMRFVEYY</sequence>
<gene>
    <name evidence="3" type="ORF">QYE76_035880</name>
</gene>
<dbReference type="Gene3D" id="2.30.42.10">
    <property type="match status" value="1"/>
</dbReference>
<feature type="compositionally biased region" description="Polar residues" evidence="1">
    <location>
        <begin position="50"/>
        <end position="67"/>
    </location>
</feature>
<dbReference type="PANTHER" id="PTHR47389:SF7">
    <property type="entry name" value="PDZ DOMAIN-CONTAINING PROTEIN"/>
    <property type="match status" value="1"/>
</dbReference>
<dbReference type="InterPro" id="IPR036034">
    <property type="entry name" value="PDZ_sf"/>
</dbReference>
<accession>A0AAD8R1Q6</accession>
<feature type="compositionally biased region" description="Basic and acidic residues" evidence="1">
    <location>
        <begin position="1"/>
        <end position="11"/>
    </location>
</feature>
<organism evidence="3 4">
    <name type="scientific">Lolium multiflorum</name>
    <name type="common">Italian ryegrass</name>
    <name type="synonym">Lolium perenne subsp. multiflorum</name>
    <dbReference type="NCBI Taxonomy" id="4521"/>
    <lineage>
        <taxon>Eukaryota</taxon>
        <taxon>Viridiplantae</taxon>
        <taxon>Streptophyta</taxon>
        <taxon>Embryophyta</taxon>
        <taxon>Tracheophyta</taxon>
        <taxon>Spermatophyta</taxon>
        <taxon>Magnoliopsida</taxon>
        <taxon>Liliopsida</taxon>
        <taxon>Poales</taxon>
        <taxon>Poaceae</taxon>
        <taxon>BOP clade</taxon>
        <taxon>Pooideae</taxon>
        <taxon>Poodae</taxon>
        <taxon>Poeae</taxon>
        <taxon>Poeae Chloroplast Group 2 (Poeae type)</taxon>
        <taxon>Loliodinae</taxon>
        <taxon>Loliinae</taxon>
        <taxon>Lolium</taxon>
    </lineage>
</organism>
<feature type="compositionally biased region" description="Basic and acidic residues" evidence="1">
    <location>
        <begin position="34"/>
        <end position="49"/>
    </location>
</feature>
<dbReference type="SUPFAM" id="SSF50156">
    <property type="entry name" value="PDZ domain-like"/>
    <property type="match status" value="1"/>
</dbReference>